<dbReference type="RefSeq" id="XP_024499559.1">
    <property type="nucleotide sequence ID" value="XM_024643830.1"/>
</dbReference>
<dbReference type="WormBase" id="SRAE_X000208800">
    <property type="protein sequence ID" value="SRP10370"/>
    <property type="gene ID" value="WBGene00267666"/>
</dbReference>
<reference evidence="2" key="1">
    <citation type="submission" date="2014-09" db="EMBL/GenBank/DDBJ databases">
        <authorList>
            <person name="Martin A.A."/>
        </authorList>
    </citation>
    <scope>NUCLEOTIDE SEQUENCE</scope>
    <source>
        <strain evidence="2">ED321</strain>
    </source>
</reference>
<dbReference type="InterPro" id="IPR036388">
    <property type="entry name" value="WH-like_DNA-bd_sf"/>
</dbReference>
<evidence type="ECO:0000313" key="3">
    <source>
        <dbReference type="WBParaSite" id="SRAE_X000208800.1"/>
    </source>
</evidence>
<dbReference type="AlphaFoldDB" id="A0A090KS57"/>
<dbReference type="CTD" id="36385160"/>
<dbReference type="GeneID" id="36385160"/>
<dbReference type="Gene3D" id="1.10.10.10">
    <property type="entry name" value="Winged helix-like DNA-binding domain superfamily/Winged helix DNA-binding domain"/>
    <property type="match status" value="1"/>
</dbReference>
<evidence type="ECO:0000313" key="1">
    <source>
        <dbReference type="EMBL" id="CEF60350.1"/>
    </source>
</evidence>
<evidence type="ECO:0000313" key="4">
    <source>
        <dbReference type="WormBase" id="SRAE_X000208800"/>
    </source>
</evidence>
<proteinExistence type="predicted"/>
<name>A0A090KS57_STRRB</name>
<evidence type="ECO:0000313" key="2">
    <source>
        <dbReference type="Proteomes" id="UP000035682"/>
    </source>
</evidence>
<keyword evidence="2" id="KW-1185">Reference proteome</keyword>
<dbReference type="WBParaSite" id="SRAE_X000208800.1">
    <property type="protein sequence ID" value="SRAE_X000208800.1"/>
    <property type="gene ID" value="WBGene00267666"/>
</dbReference>
<accession>A0A090KS57</accession>
<dbReference type="Proteomes" id="UP000035682">
    <property type="component" value="Unplaced"/>
</dbReference>
<reference evidence="3" key="3">
    <citation type="submission" date="2020-12" db="UniProtKB">
        <authorList>
            <consortium name="WormBaseParasite"/>
        </authorList>
    </citation>
    <scope>IDENTIFICATION</scope>
</reference>
<dbReference type="EMBL" id="LN609398">
    <property type="protein sequence ID" value="CEF60350.1"/>
    <property type="molecule type" value="Genomic_DNA"/>
</dbReference>
<sequence>MTKKNFFFINFYNAVFKRYSHYISLKVQKRDQSNKNASKYQCCFWREFGESNDSTTLVHKIQKENESLENENCKRSAPTVNNDELKNVIEANSCQAVREVSKVMGVSKSSVSRHLRQIGRSIDTL</sequence>
<protein>
    <submittedName>
        <fullName evidence="1">Transposase, Synechocystis PCC 6803 domain and Lambda repressor-like, DNA-binding domain-containing protein</fullName>
    </submittedName>
</protein>
<dbReference type="GO" id="GO:0003677">
    <property type="term" value="F:DNA binding"/>
    <property type="evidence" value="ECO:0007669"/>
    <property type="project" value="UniProtKB-KW"/>
</dbReference>
<organism evidence="1">
    <name type="scientific">Strongyloides ratti</name>
    <name type="common">Parasitic roundworm</name>
    <dbReference type="NCBI Taxonomy" id="34506"/>
    <lineage>
        <taxon>Eukaryota</taxon>
        <taxon>Metazoa</taxon>
        <taxon>Ecdysozoa</taxon>
        <taxon>Nematoda</taxon>
        <taxon>Chromadorea</taxon>
        <taxon>Rhabditida</taxon>
        <taxon>Tylenchina</taxon>
        <taxon>Panagrolaimomorpha</taxon>
        <taxon>Strongyloidoidea</taxon>
        <taxon>Strongyloididae</taxon>
        <taxon>Strongyloides</taxon>
    </lineage>
</organism>
<gene>
    <name evidence="1 3 4" type="ORF">SRAE_X000208800</name>
</gene>
<keyword evidence="1" id="KW-0238">DNA-binding</keyword>
<reference evidence="1" key="2">
    <citation type="submission" date="2014-09" db="EMBL/GenBank/DDBJ databases">
        <authorList>
            <person name="Aslett A.Martin."/>
        </authorList>
    </citation>
    <scope>NUCLEOTIDE SEQUENCE</scope>
    <source>
        <strain evidence="1">ED321 Heterogonic</strain>
    </source>
</reference>